<reference evidence="8 9" key="1">
    <citation type="submission" date="2013-10" db="EMBL/GenBank/DDBJ databases">
        <title>Salinisphaera orenii MK-B5 Genome Sequencing.</title>
        <authorList>
            <person name="Lai Q."/>
            <person name="Li C."/>
            <person name="Shao Z."/>
        </authorList>
    </citation>
    <scope>NUCLEOTIDE SEQUENCE [LARGE SCALE GENOMIC DNA]</scope>
    <source>
        <strain evidence="8 9">MK-B5</strain>
    </source>
</reference>
<dbReference type="NCBIfam" id="TIGR00180">
    <property type="entry name" value="parB_part"/>
    <property type="match status" value="1"/>
</dbReference>
<evidence type="ECO:0000256" key="5">
    <source>
        <dbReference type="ARBA" id="ARBA00025472"/>
    </source>
</evidence>
<dbReference type="Gene3D" id="1.10.10.2830">
    <property type="match status" value="1"/>
</dbReference>
<dbReference type="RefSeq" id="WP_123590771.1">
    <property type="nucleotide sequence ID" value="NZ_AYKH01000009.1"/>
</dbReference>
<dbReference type="SUPFAM" id="SSF110849">
    <property type="entry name" value="ParB/Sulfiredoxin"/>
    <property type="match status" value="1"/>
</dbReference>
<keyword evidence="3" id="KW-0159">Chromosome partition</keyword>
<comment type="caution">
    <text evidence="8">The sequence shown here is derived from an EMBL/GenBank/DDBJ whole genome shotgun (WGS) entry which is preliminary data.</text>
</comment>
<dbReference type="EMBL" id="AYKH01000009">
    <property type="protein sequence ID" value="ROO28537.1"/>
    <property type="molecule type" value="Genomic_DNA"/>
</dbReference>
<evidence type="ECO:0000256" key="6">
    <source>
        <dbReference type="SAM" id="MobiDB-lite"/>
    </source>
</evidence>
<name>A0A423PSG5_9GAMM</name>
<dbReference type="FunFam" id="3.90.1530.30:FF:000001">
    <property type="entry name" value="Chromosome partitioning protein ParB"/>
    <property type="match status" value="1"/>
</dbReference>
<dbReference type="Gene3D" id="3.90.1530.30">
    <property type="match status" value="1"/>
</dbReference>
<comment type="similarity">
    <text evidence="1">Belongs to the ParB family.</text>
</comment>
<dbReference type="InterPro" id="IPR057240">
    <property type="entry name" value="ParB_dimer_C"/>
</dbReference>
<evidence type="ECO:0000259" key="7">
    <source>
        <dbReference type="SMART" id="SM00470"/>
    </source>
</evidence>
<evidence type="ECO:0000256" key="1">
    <source>
        <dbReference type="ARBA" id="ARBA00006295"/>
    </source>
</evidence>
<dbReference type="GO" id="GO:0003677">
    <property type="term" value="F:DNA binding"/>
    <property type="evidence" value="ECO:0007669"/>
    <property type="project" value="UniProtKB-KW"/>
</dbReference>
<dbReference type="GO" id="GO:0045881">
    <property type="term" value="P:positive regulation of sporulation resulting in formation of a cellular spore"/>
    <property type="evidence" value="ECO:0007669"/>
    <property type="project" value="TreeGrafter"/>
</dbReference>
<organism evidence="8 9">
    <name type="scientific">Salinisphaera orenii MK-B5</name>
    <dbReference type="NCBI Taxonomy" id="856730"/>
    <lineage>
        <taxon>Bacteria</taxon>
        <taxon>Pseudomonadati</taxon>
        <taxon>Pseudomonadota</taxon>
        <taxon>Gammaproteobacteria</taxon>
        <taxon>Salinisphaerales</taxon>
        <taxon>Salinisphaeraceae</taxon>
        <taxon>Salinisphaera</taxon>
    </lineage>
</organism>
<evidence type="ECO:0000256" key="4">
    <source>
        <dbReference type="ARBA" id="ARBA00023125"/>
    </source>
</evidence>
<dbReference type="Pfam" id="PF23552">
    <property type="entry name" value="ParB_C"/>
    <property type="match status" value="1"/>
</dbReference>
<feature type="region of interest" description="Disordered" evidence="6">
    <location>
        <begin position="1"/>
        <end position="39"/>
    </location>
</feature>
<comment type="function">
    <text evidence="5">Involved in chromosome partition. Localize to both poles of the predivisional cell following completion of DNA replication. Binds to the DNA origin of replication.</text>
</comment>
<dbReference type="PANTHER" id="PTHR33375">
    <property type="entry name" value="CHROMOSOME-PARTITIONING PROTEIN PARB-RELATED"/>
    <property type="match status" value="1"/>
</dbReference>
<dbReference type="GO" id="GO:0005694">
    <property type="term" value="C:chromosome"/>
    <property type="evidence" value="ECO:0007669"/>
    <property type="project" value="TreeGrafter"/>
</dbReference>
<dbReference type="SMART" id="SM00470">
    <property type="entry name" value="ParB"/>
    <property type="match status" value="1"/>
</dbReference>
<gene>
    <name evidence="8" type="ORF">SAOR_06100</name>
</gene>
<evidence type="ECO:0000313" key="8">
    <source>
        <dbReference type="EMBL" id="ROO28537.1"/>
    </source>
</evidence>
<dbReference type="SUPFAM" id="SSF109709">
    <property type="entry name" value="KorB DNA-binding domain-like"/>
    <property type="match status" value="1"/>
</dbReference>
<keyword evidence="9" id="KW-1185">Reference proteome</keyword>
<dbReference type="InterPro" id="IPR050336">
    <property type="entry name" value="Chromosome_partition/occlusion"/>
</dbReference>
<dbReference type="FunFam" id="1.10.10.2830:FF:000001">
    <property type="entry name" value="Chromosome partitioning protein ParB"/>
    <property type="match status" value="1"/>
</dbReference>
<feature type="compositionally biased region" description="Pro residues" evidence="6">
    <location>
        <begin position="1"/>
        <end position="11"/>
    </location>
</feature>
<dbReference type="Proteomes" id="UP000283993">
    <property type="component" value="Unassembled WGS sequence"/>
</dbReference>
<dbReference type="InterPro" id="IPR004437">
    <property type="entry name" value="ParB/RepB/Spo0J"/>
</dbReference>
<dbReference type="AlphaFoldDB" id="A0A423PSG5"/>
<sequence length="281" mass="29878">MPSSADPPPPESGATDRAGRDRIHTLPIERIAPGDSQARSRFDDDALAELAASIEASGVIQPVVVSGSPTAGYRLLAGERRWRAAQRAGLAEIPAIVRNDLGAGEAAVLGLIENLQRESLGVMDTAHGLARLAAEHGLTHEAIAGRIGKSRVYVTNFLRLRQLAEPVQALLDAGRLNLGHAKILAGLEPPRQIELARTAAARSLSVRSLERAARAADTPAPTAPAGGSDMAELETRLAEHVGNAVRIDYDPDRRRGELRITFHDLDEFDGLLARLGYTGDG</sequence>
<dbReference type="Pfam" id="PF02195">
    <property type="entry name" value="ParB_N"/>
    <property type="match status" value="1"/>
</dbReference>
<dbReference type="InterPro" id="IPR041468">
    <property type="entry name" value="HTH_ParB/Spo0J"/>
</dbReference>
<dbReference type="Pfam" id="PF17762">
    <property type="entry name" value="HTH_ParB"/>
    <property type="match status" value="1"/>
</dbReference>
<evidence type="ECO:0000256" key="2">
    <source>
        <dbReference type="ARBA" id="ARBA00022372"/>
    </source>
</evidence>
<accession>A0A423PSG5</accession>
<dbReference type="CDD" id="cd16393">
    <property type="entry name" value="SPO0J_N"/>
    <property type="match status" value="1"/>
</dbReference>
<dbReference type="GO" id="GO:0007059">
    <property type="term" value="P:chromosome segregation"/>
    <property type="evidence" value="ECO:0007669"/>
    <property type="project" value="UniProtKB-KW"/>
</dbReference>
<dbReference type="PANTHER" id="PTHR33375:SF1">
    <property type="entry name" value="CHROMOSOME-PARTITIONING PROTEIN PARB-RELATED"/>
    <property type="match status" value="1"/>
</dbReference>
<proteinExistence type="inferred from homology"/>
<feature type="domain" description="ParB-like N-terminal" evidence="7">
    <location>
        <begin position="24"/>
        <end position="115"/>
    </location>
</feature>
<dbReference type="InterPro" id="IPR003115">
    <property type="entry name" value="ParB_N"/>
</dbReference>
<protein>
    <recommendedName>
        <fullName evidence="2">Probable chromosome-partitioning protein ParB</fullName>
    </recommendedName>
</protein>
<dbReference type="InterPro" id="IPR036086">
    <property type="entry name" value="ParB/Sulfiredoxin_sf"/>
</dbReference>
<evidence type="ECO:0000256" key="3">
    <source>
        <dbReference type="ARBA" id="ARBA00022829"/>
    </source>
</evidence>
<keyword evidence="4" id="KW-0238">DNA-binding</keyword>
<evidence type="ECO:0000313" key="9">
    <source>
        <dbReference type="Proteomes" id="UP000283993"/>
    </source>
</evidence>